<accession>A0A444U3B9</accession>
<dbReference type="InterPro" id="IPR050541">
    <property type="entry name" value="LRR_TM_domain-containing"/>
</dbReference>
<dbReference type="GO" id="GO:0005886">
    <property type="term" value="C:plasma membrane"/>
    <property type="evidence" value="ECO:0007669"/>
    <property type="project" value="TreeGrafter"/>
</dbReference>
<proteinExistence type="predicted"/>
<evidence type="ECO:0000256" key="2">
    <source>
        <dbReference type="ARBA" id="ARBA00022729"/>
    </source>
</evidence>
<evidence type="ECO:0000313" key="5">
    <source>
        <dbReference type="Proteomes" id="UP000289886"/>
    </source>
</evidence>
<reference evidence="4 5" key="1">
    <citation type="submission" date="2019-01" db="EMBL/GenBank/DDBJ databases">
        <title>Draft Genome and Complete Hox-Cluster Characterization of the Sterlet Sturgeon (Acipenser ruthenus).</title>
        <authorList>
            <person name="Wei Q."/>
        </authorList>
    </citation>
    <scope>NUCLEOTIDE SEQUENCE [LARGE SCALE GENOMIC DNA]</scope>
    <source>
        <strain evidence="4">WHYD16114868_AA</strain>
        <tissue evidence="4">Blood</tissue>
    </source>
</reference>
<dbReference type="InterPro" id="IPR001611">
    <property type="entry name" value="Leu-rich_rpt"/>
</dbReference>
<dbReference type="InterPro" id="IPR003591">
    <property type="entry name" value="Leu-rich_rpt_typical-subtyp"/>
</dbReference>
<evidence type="ECO:0000313" key="4">
    <source>
        <dbReference type="EMBL" id="RXM29609.1"/>
    </source>
</evidence>
<gene>
    <name evidence="4" type="ORF">EOD39_2224</name>
</gene>
<dbReference type="SUPFAM" id="SSF52058">
    <property type="entry name" value="L domain-like"/>
    <property type="match status" value="1"/>
</dbReference>
<keyword evidence="1" id="KW-0433">Leucine-rich repeat</keyword>
<dbReference type="PANTHER" id="PTHR24369">
    <property type="entry name" value="ANTIGEN BSP, PUTATIVE-RELATED"/>
    <property type="match status" value="1"/>
</dbReference>
<dbReference type="InterPro" id="IPR032675">
    <property type="entry name" value="LRR_dom_sf"/>
</dbReference>
<dbReference type="AlphaFoldDB" id="A0A444U3B9"/>
<name>A0A444U3B9_ACIRT</name>
<dbReference type="Proteomes" id="UP000289886">
    <property type="component" value="Unassembled WGS sequence"/>
</dbReference>
<evidence type="ECO:0000256" key="3">
    <source>
        <dbReference type="ARBA" id="ARBA00022737"/>
    </source>
</evidence>
<keyword evidence="5" id="KW-1185">Reference proteome</keyword>
<dbReference type="SMART" id="SM00369">
    <property type="entry name" value="LRR_TYP"/>
    <property type="match status" value="2"/>
</dbReference>
<comment type="caution">
    <text evidence="4">The sequence shown here is derived from an EMBL/GenBank/DDBJ whole genome shotgun (WGS) entry which is preliminary data.</text>
</comment>
<dbReference type="Pfam" id="PF13855">
    <property type="entry name" value="LRR_8"/>
    <property type="match status" value="1"/>
</dbReference>
<evidence type="ECO:0000256" key="1">
    <source>
        <dbReference type="ARBA" id="ARBA00022614"/>
    </source>
</evidence>
<dbReference type="PANTHER" id="PTHR24369:SF210">
    <property type="entry name" value="CHAOPTIN-RELATED"/>
    <property type="match status" value="1"/>
</dbReference>
<protein>
    <submittedName>
        <fullName evidence="4">Phospholipase A2 inhibitor</fullName>
    </submittedName>
</protein>
<sequence length="105" mass="10967">MLSCTDHCTGDSSANGTAVVCSSVSLGGFLSGLPSNTVSLSIEFTNLSTISLEDLKGVPTLEALHLSGNKIRALPSGFLKDLPLLHTLDLTDNFLQDLPSEVFCG</sequence>
<organism evidence="4 5">
    <name type="scientific">Acipenser ruthenus</name>
    <name type="common">Sterlet sturgeon</name>
    <dbReference type="NCBI Taxonomy" id="7906"/>
    <lineage>
        <taxon>Eukaryota</taxon>
        <taxon>Metazoa</taxon>
        <taxon>Chordata</taxon>
        <taxon>Craniata</taxon>
        <taxon>Vertebrata</taxon>
        <taxon>Euteleostomi</taxon>
        <taxon>Actinopterygii</taxon>
        <taxon>Chondrostei</taxon>
        <taxon>Acipenseriformes</taxon>
        <taxon>Acipenseridae</taxon>
        <taxon>Acipenser</taxon>
    </lineage>
</organism>
<keyword evidence="2" id="KW-0732">Signal</keyword>
<dbReference type="EMBL" id="SCEB01215425">
    <property type="protein sequence ID" value="RXM29609.1"/>
    <property type="molecule type" value="Genomic_DNA"/>
</dbReference>
<keyword evidence="3" id="KW-0677">Repeat</keyword>
<dbReference type="PROSITE" id="PS51450">
    <property type="entry name" value="LRR"/>
    <property type="match status" value="1"/>
</dbReference>
<dbReference type="Gene3D" id="3.80.10.10">
    <property type="entry name" value="Ribonuclease Inhibitor"/>
    <property type="match status" value="1"/>
</dbReference>